<keyword evidence="5" id="KW-0812">Transmembrane</keyword>
<dbReference type="SMART" id="SM00822">
    <property type="entry name" value="PKS_KR"/>
    <property type="match status" value="1"/>
</dbReference>
<dbReference type="GO" id="GO:0016491">
    <property type="term" value="F:oxidoreductase activity"/>
    <property type="evidence" value="ECO:0007669"/>
    <property type="project" value="UniProtKB-KW"/>
</dbReference>
<organism evidence="7 8">
    <name type="scientific">Dyadobacter fermentans (strain ATCC 700827 / DSM 18053 / CIP 107007 / KCTC 52180 / NS114)</name>
    <dbReference type="NCBI Taxonomy" id="471854"/>
    <lineage>
        <taxon>Bacteria</taxon>
        <taxon>Pseudomonadati</taxon>
        <taxon>Bacteroidota</taxon>
        <taxon>Cytophagia</taxon>
        <taxon>Cytophagales</taxon>
        <taxon>Spirosomataceae</taxon>
        <taxon>Dyadobacter</taxon>
    </lineage>
</organism>
<feature type="transmembrane region" description="Helical" evidence="5">
    <location>
        <begin position="12"/>
        <end position="32"/>
    </location>
</feature>
<dbReference type="PANTHER" id="PTHR44196:SF1">
    <property type="entry name" value="DEHYDROGENASE_REDUCTASE SDR FAMILY MEMBER 7B"/>
    <property type="match status" value="1"/>
</dbReference>
<dbReference type="InterPro" id="IPR057326">
    <property type="entry name" value="KR_dom"/>
</dbReference>
<dbReference type="InterPro" id="IPR002347">
    <property type="entry name" value="SDR_fam"/>
</dbReference>
<evidence type="ECO:0000313" key="8">
    <source>
        <dbReference type="Proteomes" id="UP000002011"/>
    </source>
</evidence>
<dbReference type="SUPFAM" id="SSF51735">
    <property type="entry name" value="NAD(P)-binding Rossmann-fold domains"/>
    <property type="match status" value="1"/>
</dbReference>
<keyword evidence="5" id="KW-1133">Transmembrane helix</keyword>
<dbReference type="InterPro" id="IPR020904">
    <property type="entry name" value="Sc_DH/Rdtase_CS"/>
</dbReference>
<dbReference type="KEGG" id="dfe:Dfer_5584"/>
<feature type="region of interest" description="Disordered" evidence="4">
    <location>
        <begin position="312"/>
        <end position="344"/>
    </location>
</feature>
<dbReference type="GO" id="GO:0016020">
    <property type="term" value="C:membrane"/>
    <property type="evidence" value="ECO:0007669"/>
    <property type="project" value="TreeGrafter"/>
</dbReference>
<dbReference type="InterPro" id="IPR036291">
    <property type="entry name" value="NAD(P)-bd_dom_sf"/>
</dbReference>
<dbReference type="EMBL" id="CP001619">
    <property type="protein sequence ID" value="ACT96774.1"/>
    <property type="molecule type" value="Genomic_DNA"/>
</dbReference>
<dbReference type="Proteomes" id="UP000002011">
    <property type="component" value="Chromosome"/>
</dbReference>
<dbReference type="PRINTS" id="PR00080">
    <property type="entry name" value="SDRFAMILY"/>
</dbReference>
<evidence type="ECO:0000256" key="2">
    <source>
        <dbReference type="ARBA" id="ARBA00023002"/>
    </source>
</evidence>
<dbReference type="PROSITE" id="PS00061">
    <property type="entry name" value="ADH_SHORT"/>
    <property type="match status" value="1"/>
</dbReference>
<dbReference type="eggNOG" id="COG0300">
    <property type="taxonomic scope" value="Bacteria"/>
</dbReference>
<protein>
    <submittedName>
        <fullName evidence="7">Short-chain dehydrogenase/reductase SDR</fullName>
    </submittedName>
</protein>
<comment type="similarity">
    <text evidence="1 3">Belongs to the short-chain dehydrogenases/reductases (SDR) family.</text>
</comment>
<feature type="compositionally biased region" description="Low complexity" evidence="4">
    <location>
        <begin position="332"/>
        <end position="344"/>
    </location>
</feature>
<proteinExistence type="inferred from homology"/>
<keyword evidence="2" id="KW-0560">Oxidoreductase</keyword>
<evidence type="ECO:0000256" key="1">
    <source>
        <dbReference type="ARBA" id="ARBA00006484"/>
    </source>
</evidence>
<name>C6VWM4_DYAFD</name>
<keyword evidence="8" id="KW-1185">Reference proteome</keyword>
<dbReference type="AlphaFoldDB" id="C6VWM4"/>
<gene>
    <name evidence="7" type="ordered locus">Dfer_5584</name>
</gene>
<evidence type="ECO:0000259" key="6">
    <source>
        <dbReference type="SMART" id="SM00822"/>
    </source>
</evidence>
<keyword evidence="5" id="KW-0472">Membrane</keyword>
<evidence type="ECO:0000313" key="7">
    <source>
        <dbReference type="EMBL" id="ACT96774.1"/>
    </source>
</evidence>
<reference evidence="7 8" key="1">
    <citation type="journal article" date="2009" name="Stand. Genomic Sci.">
        <title>Complete genome sequence of Dyadobacter fermentans type strain (NS114).</title>
        <authorList>
            <person name="Lang E."/>
            <person name="Lapidus A."/>
            <person name="Chertkov O."/>
            <person name="Brettin T."/>
            <person name="Detter J.C."/>
            <person name="Han C."/>
            <person name="Copeland A."/>
            <person name="Glavina Del Rio T."/>
            <person name="Nolan M."/>
            <person name="Chen F."/>
            <person name="Lucas S."/>
            <person name="Tice H."/>
            <person name="Cheng J.F."/>
            <person name="Land M."/>
            <person name="Hauser L."/>
            <person name="Chang Y.J."/>
            <person name="Jeffries C.D."/>
            <person name="Kopitz M."/>
            <person name="Bruce D."/>
            <person name="Goodwin L."/>
            <person name="Pitluck S."/>
            <person name="Ovchinnikova G."/>
            <person name="Pati A."/>
            <person name="Ivanova N."/>
            <person name="Mavrommatis K."/>
            <person name="Chen A."/>
            <person name="Palaniappan K."/>
            <person name="Chain P."/>
            <person name="Bristow J."/>
            <person name="Eisen J.A."/>
            <person name="Markowitz V."/>
            <person name="Hugenholtz P."/>
            <person name="Goker M."/>
            <person name="Rohde M."/>
            <person name="Kyrpides N.C."/>
            <person name="Klenk H.P."/>
        </authorList>
    </citation>
    <scope>NUCLEOTIDE SEQUENCE [LARGE SCALE GENOMIC DNA]</scope>
    <source>
        <strain evidence="8">ATCC 700827 / DSM 18053 / CIP 107007 / KCTC 52180 / NS114</strain>
    </source>
</reference>
<accession>C6VWM4</accession>
<dbReference type="Pfam" id="PF00106">
    <property type="entry name" value="adh_short"/>
    <property type="match status" value="1"/>
</dbReference>
<evidence type="ECO:0000256" key="5">
    <source>
        <dbReference type="SAM" id="Phobius"/>
    </source>
</evidence>
<dbReference type="Gene3D" id="3.40.50.720">
    <property type="entry name" value="NAD(P)-binding Rossmann-like Domain"/>
    <property type="match status" value="1"/>
</dbReference>
<dbReference type="PANTHER" id="PTHR44196">
    <property type="entry name" value="DEHYDROGENASE/REDUCTASE SDR FAMILY MEMBER 7B"/>
    <property type="match status" value="1"/>
</dbReference>
<dbReference type="STRING" id="471854.Dfer_5584"/>
<evidence type="ECO:0000256" key="4">
    <source>
        <dbReference type="SAM" id="MobiDB-lite"/>
    </source>
</evidence>
<sequence length="344" mass="36572">MTNNMGKLNNGWPAWGIALAGLGALAVARAAYKRITRLDFKGKVVVITGGSRGLGLEMARIVAAKGAKLAICARSEEHLARAVDELTSGGAEVQAISADLSDPAEAPRVVHEIIERFGRIDVLINNAGMMLVAPENVLATEDYHRVMDANCWSALYMAQAALPYFRRQGGGHIANISSIGGKIAVPHMLPYSVSKFALTALSEGLAAELKKDNIHVTTVIPNLMRTGSPRNISLKGAHEDEYAWFKIADSLPVLSQDAQKAAAAIIEGIAAHENEVILTPIAYAASALNGVAPGLLTTLMQWTNRWLPESDNAEERKGFESESEATSGAIGARTNAAAARNNEL</sequence>
<feature type="domain" description="Ketoreductase" evidence="6">
    <location>
        <begin position="43"/>
        <end position="226"/>
    </location>
</feature>
<dbReference type="HOGENOM" id="CLU_010194_2_1_10"/>
<dbReference type="FunFam" id="3.40.50.720:FF:000084">
    <property type="entry name" value="Short-chain dehydrogenase reductase"/>
    <property type="match status" value="1"/>
</dbReference>
<evidence type="ECO:0000256" key="3">
    <source>
        <dbReference type="RuleBase" id="RU000363"/>
    </source>
</evidence>
<dbReference type="PRINTS" id="PR00081">
    <property type="entry name" value="GDHRDH"/>
</dbReference>